<feature type="domain" description="HTH myb-type" evidence="22">
    <location>
        <begin position="364"/>
        <end position="421"/>
    </location>
</feature>
<reference evidence="23" key="3">
    <citation type="submission" date="2025-09" db="UniProtKB">
        <authorList>
            <consortium name="Ensembl"/>
        </authorList>
    </citation>
    <scope>IDENTIFICATION</scope>
</reference>
<keyword evidence="10" id="KW-0832">Ubl conjugation</keyword>
<feature type="compositionally biased region" description="Acidic residues" evidence="20">
    <location>
        <begin position="54"/>
        <end position="70"/>
    </location>
</feature>
<protein>
    <recommendedName>
        <fullName evidence="19">Telomeric repeat-binding factor</fullName>
    </recommendedName>
</protein>
<evidence type="ECO:0000256" key="14">
    <source>
        <dbReference type="ARBA" id="ARBA00023212"/>
    </source>
</evidence>
<dbReference type="GO" id="GO:0016233">
    <property type="term" value="P:telomere capping"/>
    <property type="evidence" value="ECO:0007669"/>
    <property type="project" value="Ensembl"/>
</dbReference>
<dbReference type="PIRSF" id="PIRSF038016">
    <property type="entry name" value="Telomere_bd-1_Pin2"/>
    <property type="match status" value="1"/>
</dbReference>
<dbReference type="InterPro" id="IPR052450">
    <property type="entry name" value="TRBD-Containing_Protein"/>
</dbReference>
<dbReference type="CDD" id="cd11660">
    <property type="entry name" value="SANT_TRF"/>
    <property type="match status" value="1"/>
</dbReference>
<sequence length="428" mass="49453">MAEVASSAALSPRGRADGESADSSRQEMVERSRENHEQFECQELTECQMQLGTPEEEEEEEGEEEEELGEDAGLVAEAEAVAAGWMLDFLCLSLCRAFCDGRSEDFHRTRDSAEAIIHGLSSLTTYQLRTIYICQFLTRIAAGKSLDAQFENDEQITPLESALMIWASIEKEHDKLHEEIDNLIKIQAIAVCMENGSFKEAEEVFERIFGDPNSHTSLERKLLMIISQKDTFHSFFQHFSYNHMMEKIKSYVNYVITEKSSTFLMKAAAKVVESEKSRKITSQGKPNGNDIEVEPKVNSDKGKRSHKNLFLSKLKRGSWRQDFNEKEERVGTLQSGKKKKENRRSTERKRLCVSKNQPVTHEKQRPRKRQAWLWEEDKNLRSGVRKYGEGNWSKILLHYKFNNRTSVMLKDRWRTMKKLKLICSDSED</sequence>
<keyword evidence="7" id="KW-0132">Cell division</keyword>
<dbReference type="AlphaFoldDB" id="A0A8D2AKM5"/>
<organism evidence="23 24">
    <name type="scientific">Sciurus vulgaris</name>
    <name type="common">Eurasian red squirrel</name>
    <dbReference type="NCBI Taxonomy" id="55149"/>
    <lineage>
        <taxon>Eukaryota</taxon>
        <taxon>Metazoa</taxon>
        <taxon>Chordata</taxon>
        <taxon>Craniata</taxon>
        <taxon>Vertebrata</taxon>
        <taxon>Euteleostomi</taxon>
        <taxon>Mammalia</taxon>
        <taxon>Eutheria</taxon>
        <taxon>Euarchontoglires</taxon>
        <taxon>Glires</taxon>
        <taxon>Rodentia</taxon>
        <taxon>Sciuromorpha</taxon>
        <taxon>Sciuridae</taxon>
        <taxon>Sciurinae</taxon>
        <taxon>Sciurini</taxon>
        <taxon>Sciurus</taxon>
    </lineage>
</organism>
<reference evidence="23" key="1">
    <citation type="submission" date="2020-06" db="EMBL/GenBank/DDBJ databases">
        <authorList>
            <consortium name="Wellcome Sanger Institute Data Sharing"/>
        </authorList>
    </citation>
    <scope>NUCLEOTIDE SEQUENCE [LARGE SCALE GENOMIC DNA]</scope>
</reference>
<dbReference type="GO" id="GO:0070187">
    <property type="term" value="C:shelterin complex"/>
    <property type="evidence" value="ECO:0007669"/>
    <property type="project" value="Ensembl"/>
</dbReference>
<dbReference type="GO" id="GO:0071532">
    <property type="term" value="F:ankyrin repeat binding"/>
    <property type="evidence" value="ECO:0007669"/>
    <property type="project" value="Ensembl"/>
</dbReference>
<evidence type="ECO:0000259" key="21">
    <source>
        <dbReference type="PROSITE" id="PS50090"/>
    </source>
</evidence>
<keyword evidence="4" id="KW-0963">Cytoplasm</keyword>
<dbReference type="PANTHER" id="PTHR46734:SF1">
    <property type="entry name" value="TELOMERIC REPEAT-BINDING FACTOR 1"/>
    <property type="match status" value="1"/>
</dbReference>
<dbReference type="InterPro" id="IPR001005">
    <property type="entry name" value="SANT/Myb"/>
</dbReference>
<dbReference type="PANTHER" id="PTHR46734">
    <property type="entry name" value="TELOMERIC REPEAT-BINDING FACTOR 1 TERF1"/>
    <property type="match status" value="1"/>
</dbReference>
<dbReference type="SUPFAM" id="SSF63600">
    <property type="entry name" value="Telomeric repeat binding factor (TRF) dimerisation domain"/>
    <property type="match status" value="1"/>
</dbReference>
<feature type="region of interest" description="Disordered" evidence="20">
    <location>
        <begin position="1"/>
        <end position="71"/>
    </location>
</feature>
<dbReference type="Ensembl" id="ENSSVLT00005002617.1">
    <property type="protein sequence ID" value="ENSSVLP00005002382.1"/>
    <property type="gene ID" value="ENSSVLG00005001939.1"/>
</dbReference>
<evidence type="ECO:0000256" key="11">
    <source>
        <dbReference type="ARBA" id="ARBA00022895"/>
    </source>
</evidence>
<dbReference type="GO" id="GO:0032211">
    <property type="term" value="P:negative regulation of telomere maintenance via telomerase"/>
    <property type="evidence" value="ECO:0007669"/>
    <property type="project" value="Ensembl"/>
</dbReference>
<dbReference type="PROSITE" id="PS51294">
    <property type="entry name" value="HTH_MYB"/>
    <property type="match status" value="1"/>
</dbReference>
<dbReference type="InterPro" id="IPR017930">
    <property type="entry name" value="Myb_dom"/>
</dbReference>
<dbReference type="InterPro" id="IPR036507">
    <property type="entry name" value="Telomere_rpt-bd_fac_dimer_sf"/>
</dbReference>
<keyword evidence="11 19" id="KW-0779">Telomere</keyword>
<feature type="region of interest" description="Disordered" evidence="20">
    <location>
        <begin position="275"/>
        <end position="307"/>
    </location>
</feature>
<keyword evidence="9" id="KW-0498">Mitosis</keyword>
<dbReference type="InterPro" id="IPR017357">
    <property type="entry name" value="TERF1/2"/>
</dbReference>
<evidence type="ECO:0000256" key="18">
    <source>
        <dbReference type="ARBA" id="ARBA00063932"/>
    </source>
</evidence>
<keyword evidence="15 19" id="KW-0539">Nucleus</keyword>
<dbReference type="GO" id="GO:0003720">
    <property type="term" value="F:telomerase activity"/>
    <property type="evidence" value="ECO:0007669"/>
    <property type="project" value="Ensembl"/>
</dbReference>
<gene>
    <name evidence="23" type="primary">TERF1</name>
</gene>
<evidence type="ECO:0000256" key="12">
    <source>
        <dbReference type="ARBA" id="ARBA00022990"/>
    </source>
</evidence>
<keyword evidence="14" id="KW-0206">Cytoskeleton</keyword>
<dbReference type="InterPro" id="IPR013867">
    <property type="entry name" value="Telomere_rpt-bd_fac_dimer_dom"/>
</dbReference>
<evidence type="ECO:0000256" key="5">
    <source>
        <dbReference type="ARBA" id="ARBA00022499"/>
    </source>
</evidence>
<proteinExistence type="predicted"/>
<dbReference type="Proteomes" id="UP000694564">
    <property type="component" value="Chromosome 1"/>
</dbReference>
<dbReference type="PROSITE" id="PS50090">
    <property type="entry name" value="MYB_LIKE"/>
    <property type="match status" value="1"/>
</dbReference>
<dbReference type="GO" id="GO:0008017">
    <property type="term" value="F:microtubule binding"/>
    <property type="evidence" value="ECO:0007669"/>
    <property type="project" value="TreeGrafter"/>
</dbReference>
<dbReference type="CDD" id="cd00280">
    <property type="entry name" value="TRFH"/>
    <property type="match status" value="1"/>
</dbReference>
<dbReference type="GO" id="GO:1905839">
    <property type="term" value="P:negative regulation of telomeric D-loop disassembly"/>
    <property type="evidence" value="ECO:0007669"/>
    <property type="project" value="Ensembl"/>
</dbReference>
<evidence type="ECO:0000256" key="2">
    <source>
        <dbReference type="ARBA" id="ARBA00004574"/>
    </source>
</evidence>
<keyword evidence="12" id="KW-0007">Acetylation</keyword>
<comment type="function">
    <text evidence="17">Binds the telomeric double-stranded 5'-TTAGGG-3' repeat and negatively regulates telomere length. Involved in the regulation of the mitotic spindle. Component of the shelterin complex (telosome) that is involved in the regulation of telomere length and protection. Shelterin associates with arrays of double-stranded 5'-TTAGGG-3' repeats added by telomerase and protects chromosome ends; without its protective activity, telomeres are no longer hidden from the DNA damage surveillance and chromosome ends are inappropriately processed by DNA repair pathways.</text>
</comment>
<dbReference type="GO" id="GO:1904911">
    <property type="term" value="P:negative regulation of establishment of RNA localization to telomere"/>
    <property type="evidence" value="ECO:0007669"/>
    <property type="project" value="Ensembl"/>
</dbReference>
<evidence type="ECO:0000313" key="24">
    <source>
        <dbReference type="Proteomes" id="UP000694564"/>
    </source>
</evidence>
<keyword evidence="6" id="KW-0597">Phosphoprotein</keyword>
<dbReference type="SUPFAM" id="SSF46689">
    <property type="entry name" value="Homeodomain-like"/>
    <property type="match status" value="1"/>
</dbReference>
<evidence type="ECO:0000256" key="16">
    <source>
        <dbReference type="ARBA" id="ARBA00023306"/>
    </source>
</evidence>
<evidence type="ECO:0000256" key="10">
    <source>
        <dbReference type="ARBA" id="ARBA00022843"/>
    </source>
</evidence>
<evidence type="ECO:0000313" key="23">
    <source>
        <dbReference type="Ensembl" id="ENSSVLP00005002382.1"/>
    </source>
</evidence>
<dbReference type="GO" id="GO:0005819">
    <property type="term" value="C:spindle"/>
    <property type="evidence" value="ECO:0007669"/>
    <property type="project" value="UniProtKB-SubCell"/>
</dbReference>
<dbReference type="Pfam" id="PF08558">
    <property type="entry name" value="TRF"/>
    <property type="match status" value="1"/>
</dbReference>
<dbReference type="GO" id="GO:1904792">
    <property type="term" value="P:positive regulation of shelterin complex assembly"/>
    <property type="evidence" value="ECO:0007669"/>
    <property type="project" value="Ensembl"/>
</dbReference>
<dbReference type="GO" id="GO:0098505">
    <property type="term" value="F:G-rich strand telomeric DNA binding"/>
    <property type="evidence" value="ECO:0007669"/>
    <property type="project" value="Ensembl"/>
</dbReference>
<keyword evidence="16 19" id="KW-0131">Cell cycle</keyword>
<comment type="subcellular location">
    <subcellularLocation>
        <location evidence="2">Chromosome</location>
        <location evidence="2">Telomere</location>
    </subcellularLocation>
    <subcellularLocation>
        <location evidence="1">Cytoplasm</location>
        <location evidence="1">Cytoskeleton</location>
        <location evidence="1">Spindle</location>
    </subcellularLocation>
    <subcellularLocation>
        <location evidence="19">Nucleus</location>
    </subcellularLocation>
</comment>
<dbReference type="Gene3D" id="1.25.40.210">
    <property type="entry name" value="Telomere repeat-binding factor, dimerisation domain"/>
    <property type="match status" value="1"/>
</dbReference>
<evidence type="ECO:0000256" key="9">
    <source>
        <dbReference type="ARBA" id="ARBA00022776"/>
    </source>
</evidence>
<keyword evidence="3" id="KW-0158">Chromosome</keyword>
<dbReference type="GO" id="GO:0003691">
    <property type="term" value="F:double-stranded telomeric DNA binding"/>
    <property type="evidence" value="ECO:0007669"/>
    <property type="project" value="UniProtKB-UniRule"/>
</dbReference>
<dbReference type="GO" id="GO:1904850">
    <property type="term" value="P:negative regulation of establishment of protein localization to telomere"/>
    <property type="evidence" value="ECO:0007669"/>
    <property type="project" value="Ensembl"/>
</dbReference>
<evidence type="ECO:0000256" key="6">
    <source>
        <dbReference type="ARBA" id="ARBA00022553"/>
    </source>
</evidence>
<evidence type="ECO:0000256" key="3">
    <source>
        <dbReference type="ARBA" id="ARBA00022454"/>
    </source>
</evidence>
<feature type="domain" description="Myb-like" evidence="21">
    <location>
        <begin position="364"/>
        <end position="417"/>
    </location>
</feature>
<comment type="subunit">
    <text evidence="18">Homodimer; can contain both isoforms. Found in a complex with POT1; TINF2 and TNKS1. Interacts with ATM, TINF2, TNKS1, TNKS2, PINX1, NEK2 and MAPRE1. Component of the shelterin complex (telosome) composed of TERF1, TERF2, TINF2, TERF2IP ACD and POT1. Interacts with RLIM (via N-terminus). Interacts with FBXO4. Interaction with TINF2 protects against interaction with FBXO4 and subsequent polyubiquitination and proteasomal degradation. Interacts with GNL3L; this interaction promotes homodimerization. Interacts with TIN2. Interactions with GNL3L and TIN2 are mutually exclusive. Interacts with RTEL1. Interacts with CCDC79/TERB1.</text>
</comment>
<dbReference type="FunFam" id="1.25.40.210:FF:000001">
    <property type="entry name" value="Telomeric repeat-binding factor"/>
    <property type="match status" value="1"/>
</dbReference>
<dbReference type="GO" id="GO:0001650">
    <property type="term" value="C:fibrillar center"/>
    <property type="evidence" value="ECO:0007669"/>
    <property type="project" value="Ensembl"/>
</dbReference>
<keyword evidence="8" id="KW-0013">ADP-ribosylation</keyword>
<keyword evidence="5" id="KW-1017">Isopeptide bond</keyword>
<evidence type="ECO:0000256" key="4">
    <source>
        <dbReference type="ARBA" id="ARBA00022490"/>
    </source>
</evidence>
<name>A0A8D2AKM5_SCIVU</name>
<dbReference type="GO" id="GO:0045141">
    <property type="term" value="P:meiotic telomere clustering"/>
    <property type="evidence" value="ECO:0007669"/>
    <property type="project" value="Ensembl"/>
</dbReference>
<evidence type="ECO:0000259" key="22">
    <source>
        <dbReference type="PROSITE" id="PS51294"/>
    </source>
</evidence>
<dbReference type="GO" id="GO:0016604">
    <property type="term" value="C:nuclear body"/>
    <property type="evidence" value="ECO:0007669"/>
    <property type="project" value="Ensembl"/>
</dbReference>
<feature type="compositionally biased region" description="Basic and acidic residues" evidence="20">
    <location>
        <begin position="293"/>
        <end position="302"/>
    </location>
</feature>
<keyword evidence="24" id="KW-1185">Reference proteome</keyword>
<dbReference type="GeneTree" id="ENSGT00940000155268"/>
<dbReference type="OrthoDB" id="608866at2759"/>
<dbReference type="SMART" id="SM00717">
    <property type="entry name" value="SANT"/>
    <property type="match status" value="1"/>
</dbReference>
<dbReference type="GO" id="GO:0061820">
    <property type="term" value="P:telomeric D-loop disassembly"/>
    <property type="evidence" value="ECO:0007669"/>
    <property type="project" value="Ensembl"/>
</dbReference>
<evidence type="ECO:0000256" key="7">
    <source>
        <dbReference type="ARBA" id="ARBA00022618"/>
    </source>
</evidence>
<dbReference type="InterPro" id="IPR009057">
    <property type="entry name" value="Homeodomain-like_sf"/>
</dbReference>
<evidence type="ECO:0000256" key="13">
    <source>
        <dbReference type="ARBA" id="ARBA00023125"/>
    </source>
</evidence>
<dbReference type="Gene3D" id="1.10.10.60">
    <property type="entry name" value="Homeodomain-like"/>
    <property type="match status" value="1"/>
</dbReference>
<evidence type="ECO:0000256" key="19">
    <source>
        <dbReference type="PIRNR" id="PIRNR038016"/>
    </source>
</evidence>
<dbReference type="GO" id="GO:0008156">
    <property type="term" value="P:negative regulation of DNA replication"/>
    <property type="evidence" value="ECO:0007669"/>
    <property type="project" value="Ensembl"/>
</dbReference>
<dbReference type="Pfam" id="PF00249">
    <property type="entry name" value="Myb_DNA-binding"/>
    <property type="match status" value="1"/>
</dbReference>
<reference evidence="23" key="2">
    <citation type="submission" date="2025-08" db="UniProtKB">
        <authorList>
            <consortium name="Ensembl"/>
        </authorList>
    </citation>
    <scope>IDENTIFICATION</scope>
</reference>
<evidence type="ECO:0000256" key="17">
    <source>
        <dbReference type="ARBA" id="ARBA00055936"/>
    </source>
</evidence>
<evidence type="ECO:0000256" key="1">
    <source>
        <dbReference type="ARBA" id="ARBA00004186"/>
    </source>
</evidence>
<dbReference type="GO" id="GO:0008301">
    <property type="term" value="F:DNA binding, bending"/>
    <property type="evidence" value="ECO:0007669"/>
    <property type="project" value="Ensembl"/>
</dbReference>
<keyword evidence="13 19" id="KW-0238">DNA-binding</keyword>
<evidence type="ECO:0000256" key="15">
    <source>
        <dbReference type="ARBA" id="ARBA00023242"/>
    </source>
</evidence>
<accession>A0A8D2AKM5</accession>
<dbReference type="GO" id="GO:0042803">
    <property type="term" value="F:protein homodimerization activity"/>
    <property type="evidence" value="ECO:0007669"/>
    <property type="project" value="UniProtKB-UniRule"/>
</dbReference>
<evidence type="ECO:0000256" key="20">
    <source>
        <dbReference type="SAM" id="MobiDB-lite"/>
    </source>
</evidence>
<feature type="compositionally biased region" description="Basic and acidic residues" evidence="20">
    <location>
        <begin position="14"/>
        <end position="39"/>
    </location>
</feature>
<dbReference type="GO" id="GO:0007004">
    <property type="term" value="P:telomere maintenance via telomerase"/>
    <property type="evidence" value="ECO:0007669"/>
    <property type="project" value="Ensembl"/>
</dbReference>
<evidence type="ECO:0000256" key="8">
    <source>
        <dbReference type="ARBA" id="ARBA00022765"/>
    </source>
</evidence>
<feature type="region of interest" description="Disordered" evidence="20">
    <location>
        <begin position="325"/>
        <end position="349"/>
    </location>
</feature>
<dbReference type="GO" id="GO:0051301">
    <property type="term" value="P:cell division"/>
    <property type="evidence" value="ECO:0007669"/>
    <property type="project" value="UniProtKB-KW"/>
</dbReference>
<dbReference type="FunFam" id="1.10.10.60:FF:000129">
    <property type="entry name" value="Telomeric repeat-binding factor 2"/>
    <property type="match status" value="1"/>
</dbReference>